<comment type="caution">
    <text evidence="4">The sequence shown here is derived from an EMBL/GenBank/DDBJ whole genome shotgun (WGS) entry which is preliminary data.</text>
</comment>
<reference evidence="4 5" key="1">
    <citation type="submission" date="2019-07" db="EMBL/GenBank/DDBJ databases">
        <title>Draft genome assembly of a fouling barnacle, Amphibalanus amphitrite (Darwin, 1854): The first reference genome for Thecostraca.</title>
        <authorList>
            <person name="Kim W."/>
        </authorList>
    </citation>
    <scope>NUCLEOTIDE SEQUENCE [LARGE SCALE GENOMIC DNA]</scope>
    <source>
        <strain evidence="4">SNU_AA5</strain>
        <tissue evidence="4">Soma without cirri and trophi</tissue>
    </source>
</reference>
<keyword evidence="2" id="KW-1133">Transmembrane helix</keyword>
<feature type="transmembrane region" description="Helical" evidence="2">
    <location>
        <begin position="89"/>
        <end position="108"/>
    </location>
</feature>
<feature type="region of interest" description="Disordered" evidence="1">
    <location>
        <begin position="17"/>
        <end position="69"/>
    </location>
</feature>
<keyword evidence="3" id="KW-0732">Signal</keyword>
<keyword evidence="5" id="KW-1185">Reference proteome</keyword>
<evidence type="ECO:0000256" key="1">
    <source>
        <dbReference type="SAM" id="MobiDB-lite"/>
    </source>
</evidence>
<evidence type="ECO:0000256" key="3">
    <source>
        <dbReference type="SAM" id="SignalP"/>
    </source>
</evidence>
<name>A0A6A4WKP9_AMPAM</name>
<protein>
    <submittedName>
        <fullName evidence="4">Uncharacterized protein</fullName>
    </submittedName>
</protein>
<feature type="chain" id="PRO_5025646985" evidence="3">
    <location>
        <begin position="21"/>
        <end position="344"/>
    </location>
</feature>
<organism evidence="4 5">
    <name type="scientific">Amphibalanus amphitrite</name>
    <name type="common">Striped barnacle</name>
    <name type="synonym">Balanus amphitrite</name>
    <dbReference type="NCBI Taxonomy" id="1232801"/>
    <lineage>
        <taxon>Eukaryota</taxon>
        <taxon>Metazoa</taxon>
        <taxon>Ecdysozoa</taxon>
        <taxon>Arthropoda</taxon>
        <taxon>Crustacea</taxon>
        <taxon>Multicrustacea</taxon>
        <taxon>Cirripedia</taxon>
        <taxon>Thoracica</taxon>
        <taxon>Thoracicalcarea</taxon>
        <taxon>Balanomorpha</taxon>
        <taxon>Balanoidea</taxon>
        <taxon>Balanidae</taxon>
        <taxon>Amphibalaninae</taxon>
        <taxon>Amphibalanus</taxon>
    </lineage>
</organism>
<feature type="signal peptide" evidence="3">
    <location>
        <begin position="1"/>
        <end position="20"/>
    </location>
</feature>
<dbReference type="AlphaFoldDB" id="A0A6A4WKP9"/>
<proteinExistence type="predicted"/>
<gene>
    <name evidence="4" type="ORF">FJT64_022635</name>
</gene>
<keyword evidence="2" id="KW-0472">Membrane</keyword>
<keyword evidence="2" id="KW-0812">Transmembrane</keyword>
<evidence type="ECO:0000313" key="5">
    <source>
        <dbReference type="Proteomes" id="UP000440578"/>
    </source>
</evidence>
<feature type="transmembrane region" description="Helical" evidence="2">
    <location>
        <begin position="181"/>
        <end position="202"/>
    </location>
</feature>
<evidence type="ECO:0000256" key="2">
    <source>
        <dbReference type="SAM" id="Phobius"/>
    </source>
</evidence>
<dbReference type="EMBL" id="VIIS01000722">
    <property type="protein sequence ID" value="KAF0305789.1"/>
    <property type="molecule type" value="Genomic_DNA"/>
</dbReference>
<dbReference type="Proteomes" id="UP000440578">
    <property type="component" value="Unassembled WGS sequence"/>
</dbReference>
<accession>A0A6A4WKP9</accession>
<evidence type="ECO:0000313" key="4">
    <source>
        <dbReference type="EMBL" id="KAF0305789.1"/>
    </source>
</evidence>
<feature type="compositionally biased region" description="Low complexity" evidence="1">
    <location>
        <begin position="37"/>
        <end position="69"/>
    </location>
</feature>
<sequence length="344" mass="36604">MSVLLTGVLLLTLTSTPASAEEEELPEPEASSIIPRSSSQQQDGGHQSSYSQPSYGYQPPSYGYQPPSYGYQPPSYGYGHKDDCGDLDLLGVLAGGGALAALAVYILVTQAMMMRRRRSLGRELDEFETEVAQVFRGPARARNFADTTVNVTCQVAEWIAGDEPEPLVQARDGGSDCFSGLVGAAAGFAALGALIAYALYLASQAMAARSFSFFDGIEIDEQGLSLVAQMALLFLDQDKEPTCLPHSLCRLNQRAHSISPTHYLATKLASLPAGWFLGSRMAPGGVRSSGDRSFLRMCRGITLTGSESDCDRYYPTCGSDIGPMNSGTGNGAGIANRCEGRLGH</sequence>